<reference evidence="3 4" key="1">
    <citation type="submission" date="2018-10" db="EMBL/GenBank/DDBJ databases">
        <title>Draft Genome Sequence of Anaerotignum sp. KCTC 15736.</title>
        <authorList>
            <person name="Choi S.H."/>
            <person name="Kim J.S."/>
            <person name="Kang S.W."/>
            <person name="Lee J.S."/>
            <person name="Park S.H."/>
        </authorList>
    </citation>
    <scope>NUCLEOTIDE SEQUENCE [LARGE SCALE GENOMIC DNA]</scope>
    <source>
        <strain evidence="3 4">KCTC 15736</strain>
    </source>
</reference>
<dbReference type="NCBIfam" id="NF003361">
    <property type="entry name" value="PRK04435.1"/>
    <property type="match status" value="1"/>
</dbReference>
<dbReference type="InterPro" id="IPR045865">
    <property type="entry name" value="ACT-like_dom_sf"/>
</dbReference>
<dbReference type="SUPFAM" id="SSF55021">
    <property type="entry name" value="ACT-like"/>
    <property type="match status" value="1"/>
</dbReference>
<sequence>MKEDKNYYIVDKAVLPEIFLKVMDVKNLLESKKEKTVQDAVNRVGISRSAFYKYRDAVHPLYENTRGKTVTISMNLDHTRGLLSSVLNSIASEGASILTINQTIPINNIANVTVTIETNEMQGELGRLMTRIEGLAGVQSLRIVARE</sequence>
<accession>A0A401LBK3</accession>
<dbReference type="CDD" id="cd04888">
    <property type="entry name" value="ACT_PheB-BS"/>
    <property type="match status" value="1"/>
</dbReference>
<comment type="similarity">
    <text evidence="1">Belongs to the UPF0735 family.</text>
</comment>
<comment type="caution">
    <text evidence="3">The sequence shown here is derived from an EMBL/GenBank/DDBJ whole genome shotgun (WGS) entry which is preliminary data.</text>
</comment>
<dbReference type="AlphaFoldDB" id="A0A401LBK3"/>
<dbReference type="PROSITE" id="PS51671">
    <property type="entry name" value="ACT"/>
    <property type="match status" value="1"/>
</dbReference>
<dbReference type="InterPro" id="IPR002912">
    <property type="entry name" value="ACT_dom"/>
</dbReference>
<evidence type="ECO:0000256" key="1">
    <source>
        <dbReference type="HAMAP-Rule" id="MF_00707"/>
    </source>
</evidence>
<gene>
    <name evidence="3" type="ORF">KGMB03357_06180</name>
</gene>
<organism evidence="3 4">
    <name type="scientific">Anaerotignum faecicola</name>
    <dbReference type="NCBI Taxonomy" id="2358141"/>
    <lineage>
        <taxon>Bacteria</taxon>
        <taxon>Bacillati</taxon>
        <taxon>Bacillota</taxon>
        <taxon>Clostridia</taxon>
        <taxon>Lachnospirales</taxon>
        <taxon>Anaerotignaceae</taxon>
        <taxon>Anaerotignum</taxon>
    </lineage>
</organism>
<dbReference type="PIRSF" id="PIRSF025624">
    <property type="entry name" value="ACT_PheB"/>
    <property type="match status" value="1"/>
</dbReference>
<dbReference type="Proteomes" id="UP000287361">
    <property type="component" value="Unassembled WGS sequence"/>
</dbReference>
<dbReference type="HAMAP" id="MF_00707">
    <property type="entry name" value="UPF0735"/>
    <property type="match status" value="1"/>
</dbReference>
<evidence type="ECO:0000259" key="2">
    <source>
        <dbReference type="PROSITE" id="PS51671"/>
    </source>
</evidence>
<dbReference type="GeneID" id="86193618"/>
<dbReference type="EMBL" id="BHVZ01000001">
    <property type="protein sequence ID" value="GCB28957.1"/>
    <property type="molecule type" value="Genomic_DNA"/>
</dbReference>
<protein>
    <recommendedName>
        <fullName evidence="1">UPF0735 ACT domain-containing protein KGMB03357_06180</fullName>
    </recommendedName>
</protein>
<evidence type="ECO:0000313" key="4">
    <source>
        <dbReference type="Proteomes" id="UP000287361"/>
    </source>
</evidence>
<name>A0A401LBK3_9FIRM</name>
<dbReference type="OrthoDB" id="9788773at2"/>
<dbReference type="Pfam" id="PF13291">
    <property type="entry name" value="ACT_4"/>
    <property type="match status" value="1"/>
</dbReference>
<feature type="domain" description="ACT" evidence="2">
    <location>
        <begin position="71"/>
        <end position="146"/>
    </location>
</feature>
<dbReference type="RefSeq" id="WP_016406816.1">
    <property type="nucleotide sequence ID" value="NZ_DAVZTY010000037.1"/>
</dbReference>
<keyword evidence="4" id="KW-1185">Reference proteome</keyword>
<proteinExistence type="inferred from homology"/>
<dbReference type="Gene3D" id="3.30.70.260">
    <property type="match status" value="1"/>
</dbReference>
<dbReference type="InterPro" id="IPR008310">
    <property type="entry name" value="UPF0735_ACT_dom-cont"/>
</dbReference>
<evidence type="ECO:0000313" key="3">
    <source>
        <dbReference type="EMBL" id="GCB28957.1"/>
    </source>
</evidence>